<dbReference type="InterPro" id="IPR001128">
    <property type="entry name" value="Cyt_P450"/>
</dbReference>
<evidence type="ECO:0000256" key="8">
    <source>
        <dbReference type="ARBA" id="ARBA00023033"/>
    </source>
</evidence>
<dbReference type="PANTHER" id="PTHR46300">
    <property type="entry name" value="P450, PUTATIVE (EUROFUNG)-RELATED-RELATED"/>
    <property type="match status" value="1"/>
</dbReference>
<dbReference type="SUPFAM" id="SSF48264">
    <property type="entry name" value="Cytochrome P450"/>
    <property type="match status" value="1"/>
</dbReference>
<dbReference type="Gene3D" id="1.10.630.10">
    <property type="entry name" value="Cytochrome P450"/>
    <property type="match status" value="1"/>
</dbReference>
<evidence type="ECO:0000256" key="9">
    <source>
        <dbReference type="PIRSR" id="PIRSR602401-1"/>
    </source>
</evidence>
<name>A0A8H5FAL2_9AGAR</name>
<dbReference type="AlphaFoldDB" id="A0A8H5FAL2"/>
<keyword evidence="6 10" id="KW-0560">Oxidoreductase</keyword>
<protein>
    <recommendedName>
        <fullName evidence="13">Cytochrome P450</fullName>
    </recommendedName>
</protein>
<dbReference type="Pfam" id="PF00067">
    <property type="entry name" value="p450"/>
    <property type="match status" value="2"/>
</dbReference>
<evidence type="ECO:0000256" key="3">
    <source>
        <dbReference type="ARBA" id="ARBA00010617"/>
    </source>
</evidence>
<evidence type="ECO:0000256" key="10">
    <source>
        <dbReference type="RuleBase" id="RU000461"/>
    </source>
</evidence>
<comment type="pathway">
    <text evidence="2">Secondary metabolite biosynthesis.</text>
</comment>
<dbReference type="GO" id="GO:0016705">
    <property type="term" value="F:oxidoreductase activity, acting on paired donors, with incorporation or reduction of molecular oxygen"/>
    <property type="evidence" value="ECO:0007669"/>
    <property type="project" value="InterPro"/>
</dbReference>
<keyword evidence="5 9" id="KW-0479">Metal-binding</keyword>
<comment type="similarity">
    <text evidence="3 10">Belongs to the cytochrome P450 family.</text>
</comment>
<dbReference type="InterPro" id="IPR036396">
    <property type="entry name" value="Cyt_P450_sf"/>
</dbReference>
<evidence type="ECO:0008006" key="13">
    <source>
        <dbReference type="Google" id="ProtNLM"/>
    </source>
</evidence>
<gene>
    <name evidence="11" type="ORF">D9619_008931</name>
</gene>
<evidence type="ECO:0000256" key="1">
    <source>
        <dbReference type="ARBA" id="ARBA00001971"/>
    </source>
</evidence>
<evidence type="ECO:0000256" key="2">
    <source>
        <dbReference type="ARBA" id="ARBA00005179"/>
    </source>
</evidence>
<proteinExistence type="inferred from homology"/>
<dbReference type="OrthoDB" id="2789670at2759"/>
<dbReference type="InterPro" id="IPR017972">
    <property type="entry name" value="Cyt_P450_CS"/>
</dbReference>
<accession>A0A8H5FAL2</accession>
<keyword evidence="8 10" id="KW-0503">Monooxygenase</keyword>
<keyword evidence="7 9" id="KW-0408">Iron</keyword>
<evidence type="ECO:0000313" key="12">
    <source>
        <dbReference type="Proteomes" id="UP000567179"/>
    </source>
</evidence>
<dbReference type="CDD" id="cd11065">
    <property type="entry name" value="CYP64-like"/>
    <property type="match status" value="1"/>
</dbReference>
<keyword evidence="12" id="KW-1185">Reference proteome</keyword>
<evidence type="ECO:0000313" key="11">
    <source>
        <dbReference type="EMBL" id="KAF5329353.1"/>
    </source>
</evidence>
<reference evidence="11 12" key="1">
    <citation type="journal article" date="2020" name="ISME J.">
        <title>Uncovering the hidden diversity of litter-decomposition mechanisms in mushroom-forming fungi.</title>
        <authorList>
            <person name="Floudas D."/>
            <person name="Bentzer J."/>
            <person name="Ahren D."/>
            <person name="Johansson T."/>
            <person name="Persson P."/>
            <person name="Tunlid A."/>
        </authorList>
    </citation>
    <scope>NUCLEOTIDE SEQUENCE [LARGE SCALE GENOMIC DNA]</scope>
    <source>
        <strain evidence="11 12">CBS 101986</strain>
    </source>
</reference>
<feature type="binding site" description="axial binding residue" evidence="9">
    <location>
        <position position="432"/>
    </location>
    <ligand>
        <name>heme</name>
        <dbReference type="ChEBI" id="CHEBI:30413"/>
    </ligand>
    <ligandPart>
        <name>Fe</name>
        <dbReference type="ChEBI" id="CHEBI:18248"/>
    </ligandPart>
</feature>
<dbReference type="PROSITE" id="PS00086">
    <property type="entry name" value="CYTOCHROME_P450"/>
    <property type="match status" value="1"/>
</dbReference>
<dbReference type="PRINTS" id="PR00385">
    <property type="entry name" value="P450"/>
</dbReference>
<dbReference type="GO" id="GO:0004497">
    <property type="term" value="F:monooxygenase activity"/>
    <property type="evidence" value="ECO:0007669"/>
    <property type="project" value="UniProtKB-KW"/>
</dbReference>
<dbReference type="PANTHER" id="PTHR46300:SF7">
    <property type="entry name" value="P450, PUTATIVE (EUROFUNG)-RELATED"/>
    <property type="match status" value="1"/>
</dbReference>
<evidence type="ECO:0000256" key="4">
    <source>
        <dbReference type="ARBA" id="ARBA00022617"/>
    </source>
</evidence>
<keyword evidence="4 9" id="KW-0349">Heme</keyword>
<comment type="cofactor">
    <cofactor evidence="1 9">
        <name>heme</name>
        <dbReference type="ChEBI" id="CHEBI:30413"/>
    </cofactor>
</comment>
<evidence type="ECO:0000256" key="6">
    <source>
        <dbReference type="ARBA" id="ARBA00023002"/>
    </source>
</evidence>
<evidence type="ECO:0000256" key="5">
    <source>
        <dbReference type="ARBA" id="ARBA00022723"/>
    </source>
</evidence>
<evidence type="ECO:0000256" key="7">
    <source>
        <dbReference type="ARBA" id="ARBA00023004"/>
    </source>
</evidence>
<organism evidence="11 12">
    <name type="scientific">Psilocybe cf. subviscida</name>
    <dbReference type="NCBI Taxonomy" id="2480587"/>
    <lineage>
        <taxon>Eukaryota</taxon>
        <taxon>Fungi</taxon>
        <taxon>Dikarya</taxon>
        <taxon>Basidiomycota</taxon>
        <taxon>Agaricomycotina</taxon>
        <taxon>Agaricomycetes</taxon>
        <taxon>Agaricomycetidae</taxon>
        <taxon>Agaricales</taxon>
        <taxon>Agaricineae</taxon>
        <taxon>Strophariaceae</taxon>
        <taxon>Psilocybe</taxon>
    </lineage>
</organism>
<dbReference type="GO" id="GO:0020037">
    <property type="term" value="F:heme binding"/>
    <property type="evidence" value="ECO:0007669"/>
    <property type="project" value="InterPro"/>
</dbReference>
<dbReference type="Proteomes" id="UP000567179">
    <property type="component" value="Unassembled WGS sequence"/>
</dbReference>
<dbReference type="GO" id="GO:0005506">
    <property type="term" value="F:iron ion binding"/>
    <property type="evidence" value="ECO:0007669"/>
    <property type="project" value="InterPro"/>
</dbReference>
<dbReference type="EMBL" id="JAACJJ010000002">
    <property type="protein sequence ID" value="KAF5329353.1"/>
    <property type="molecule type" value="Genomic_DNA"/>
</dbReference>
<dbReference type="PRINTS" id="PR00463">
    <property type="entry name" value="EP450I"/>
</dbReference>
<comment type="caution">
    <text evidence="11">The sequence shown here is derived from an EMBL/GenBank/DDBJ whole genome shotgun (WGS) entry which is preliminary data.</text>
</comment>
<sequence>MNCPQQVRIYRPVRYLLDGMAKSGISEIAIGAVLVYLGYRLVSGALSRRKSLPLPPSPKGAVPLLGHALILPQKNEWKVYDRWCKDLGTDVVCLTAAGTTLIVLANCQAAFDLLEQRSAIYSGRARMPMVNELMGWGFNLTFMDYGERWRRSRKLVHHAFHPTVISKYHSLQLRVARDLLHKLRDTQDIMADIRHWAGDSIISITYGLPVKSRNDPYLELSEAAVAPIVPATRPGAFLVDMFPILRYVPEWFPGAGFQKKAREWRGLQEEMLNRPFNDMRVGLDGGTGKSCFASEHLANANGGAAEEQFIKEVSGALYQEHPEIVKRAQEEIDSVTGTTRLPDFGDEDAMPYTMACVKEGLRIWSFAPLEDDEYKGYRIPNGSVVMANIWAILHDEAVFPDPFTFKPDRFLTEDPAVHNQFTAVFGFGRRICPARFLALSSTWAAIATILAVFKVMKAVDENGKVIEPHYRFVPSLLLLPESFPCAFKVRSEAAQRLLDEVPKP</sequence>
<dbReference type="InterPro" id="IPR002401">
    <property type="entry name" value="Cyt_P450_E_grp-I"/>
</dbReference>
<dbReference type="InterPro" id="IPR050364">
    <property type="entry name" value="Cytochrome_P450_fung"/>
</dbReference>